<dbReference type="InterPro" id="IPR018490">
    <property type="entry name" value="cNMP-bd_dom_sf"/>
</dbReference>
<dbReference type="GO" id="GO:0010960">
    <property type="term" value="P:magnesium ion homeostasis"/>
    <property type="evidence" value="ECO:0007669"/>
    <property type="project" value="InterPro"/>
</dbReference>
<dbReference type="AlphaFoldDB" id="A0AAD9K2L7"/>
<dbReference type="PANTHER" id="PTHR12064">
    <property type="entry name" value="METAL TRANSPORTER CNNM"/>
    <property type="match status" value="1"/>
</dbReference>
<dbReference type="EMBL" id="JAODUP010000074">
    <property type="protein sequence ID" value="KAK2163771.1"/>
    <property type="molecule type" value="Genomic_DNA"/>
</dbReference>
<feature type="compositionally biased region" description="Polar residues" evidence="1">
    <location>
        <begin position="229"/>
        <end position="239"/>
    </location>
</feature>
<evidence type="ECO:0000313" key="3">
    <source>
        <dbReference type="Proteomes" id="UP001208570"/>
    </source>
</evidence>
<evidence type="ECO:0000313" key="2">
    <source>
        <dbReference type="EMBL" id="KAK2163771.1"/>
    </source>
</evidence>
<feature type="region of interest" description="Disordered" evidence="1">
    <location>
        <begin position="200"/>
        <end position="268"/>
    </location>
</feature>
<dbReference type="GO" id="GO:0022857">
    <property type="term" value="F:transmembrane transporter activity"/>
    <property type="evidence" value="ECO:0007669"/>
    <property type="project" value="TreeGrafter"/>
</dbReference>
<name>A0AAD9K2L7_9ANNE</name>
<evidence type="ECO:0008006" key="4">
    <source>
        <dbReference type="Google" id="ProtNLM"/>
    </source>
</evidence>
<proteinExistence type="predicted"/>
<dbReference type="InterPro" id="IPR045095">
    <property type="entry name" value="ACDP"/>
</dbReference>
<accession>A0AAD9K2L7</accession>
<sequence length="268" mass="30178">MISKLVLYVTAVPPFRPEMISKLVLYVTAVPPFRPELISELILQRLIKQNVVHEIKLKNKQQDDDLYIYLAGKRCDYFVLILQGRVEVCIGKEQMTFESGPFTYFGTSSSHSLVHSTSSLSSSDTELSYNVHAHYIPDFSVKVASDFVQFIKIHRSYYDAARRATAMEMSSTHVDDFFIKEWRRITDAEDTSIMMNSVKMDHGTPPLPPPDKEMPTSQSSCSELRIRSDTQASRGTTVGSEPEQGRDGLSTPSTPLIPNCDITADKLC</sequence>
<keyword evidence="3" id="KW-1185">Reference proteome</keyword>
<dbReference type="PANTHER" id="PTHR12064:SF94">
    <property type="entry name" value="UNEXTENDED PROTEIN"/>
    <property type="match status" value="1"/>
</dbReference>
<comment type="caution">
    <text evidence="2">The sequence shown here is derived from an EMBL/GenBank/DDBJ whole genome shotgun (WGS) entry which is preliminary data.</text>
</comment>
<dbReference type="SUPFAM" id="SSF51206">
    <property type="entry name" value="cAMP-binding domain-like"/>
    <property type="match status" value="1"/>
</dbReference>
<dbReference type="Pfam" id="PF25562">
    <property type="entry name" value="CNBH_CNNM2_C"/>
    <property type="match status" value="1"/>
</dbReference>
<gene>
    <name evidence="2" type="ORF">LSH36_74g03031</name>
</gene>
<dbReference type="GO" id="GO:0005886">
    <property type="term" value="C:plasma membrane"/>
    <property type="evidence" value="ECO:0007669"/>
    <property type="project" value="TreeGrafter"/>
</dbReference>
<dbReference type="Proteomes" id="UP001208570">
    <property type="component" value="Unassembled WGS sequence"/>
</dbReference>
<organism evidence="2 3">
    <name type="scientific">Paralvinella palmiformis</name>
    <dbReference type="NCBI Taxonomy" id="53620"/>
    <lineage>
        <taxon>Eukaryota</taxon>
        <taxon>Metazoa</taxon>
        <taxon>Spiralia</taxon>
        <taxon>Lophotrochozoa</taxon>
        <taxon>Annelida</taxon>
        <taxon>Polychaeta</taxon>
        <taxon>Sedentaria</taxon>
        <taxon>Canalipalpata</taxon>
        <taxon>Terebellida</taxon>
        <taxon>Terebelliformia</taxon>
        <taxon>Alvinellidae</taxon>
        <taxon>Paralvinella</taxon>
    </lineage>
</organism>
<reference evidence="2" key="1">
    <citation type="journal article" date="2023" name="Mol. Biol. Evol.">
        <title>Third-Generation Sequencing Reveals the Adaptive Role of the Epigenome in Three Deep-Sea Polychaetes.</title>
        <authorList>
            <person name="Perez M."/>
            <person name="Aroh O."/>
            <person name="Sun Y."/>
            <person name="Lan Y."/>
            <person name="Juniper S.K."/>
            <person name="Young C.R."/>
            <person name="Angers B."/>
            <person name="Qian P.Y."/>
        </authorList>
    </citation>
    <scope>NUCLEOTIDE SEQUENCE</scope>
    <source>
        <strain evidence="2">P08H-3</strain>
    </source>
</reference>
<protein>
    <recommendedName>
        <fullName evidence="4">Cyclic nucleotide-binding domain-containing protein</fullName>
    </recommendedName>
</protein>
<evidence type="ECO:0000256" key="1">
    <source>
        <dbReference type="SAM" id="MobiDB-lite"/>
    </source>
</evidence>